<dbReference type="Proteomes" id="UP000886886">
    <property type="component" value="Unassembled WGS sequence"/>
</dbReference>
<evidence type="ECO:0000313" key="1">
    <source>
        <dbReference type="EMBL" id="HIQ97920.1"/>
    </source>
</evidence>
<accession>A0A9D0ZZY1</accession>
<dbReference type="EMBL" id="DVFT01000225">
    <property type="protein sequence ID" value="HIQ97920.1"/>
    <property type="molecule type" value="Genomic_DNA"/>
</dbReference>
<sequence length="219" mass="24827">MKRFKEKLAGRVAASAAAAFFVFLLLLVVLELSLPACLIIGGLVYPVMLLVLKPVKKIGKTEISFLEDGDLLHQKLKEAEEDYKRLCRAVDGIEEPKLREKGRELIRVAGNILQYLTDNPKKIESAYRYIDYYQETAANILEHYIKLQEADLETEGAAELARKTGEGMTVMCHGFEKQYEKLMQNEMLSMEVDLDLLKQALISEGFGEDEFGMKRGETE</sequence>
<proteinExistence type="predicted"/>
<comment type="caution">
    <text evidence="1">The sequence shown here is derived from an EMBL/GenBank/DDBJ whole genome shotgun (WGS) entry which is preliminary data.</text>
</comment>
<dbReference type="AlphaFoldDB" id="A0A9D0ZZY1"/>
<protein>
    <submittedName>
        <fullName evidence="1">5-bromo-4-chloroindolyl phosphate hydrolysis family protein</fullName>
    </submittedName>
</protein>
<organism evidence="1 2">
    <name type="scientific">Candidatus Limivivens merdigallinarum</name>
    <dbReference type="NCBI Taxonomy" id="2840859"/>
    <lineage>
        <taxon>Bacteria</taxon>
        <taxon>Bacillati</taxon>
        <taxon>Bacillota</taxon>
        <taxon>Clostridia</taxon>
        <taxon>Lachnospirales</taxon>
        <taxon>Lachnospiraceae</taxon>
        <taxon>Lachnospiraceae incertae sedis</taxon>
        <taxon>Candidatus Limivivens</taxon>
    </lineage>
</organism>
<dbReference type="Pfam" id="PF10112">
    <property type="entry name" value="Halogen_Hydrol"/>
    <property type="match status" value="1"/>
</dbReference>
<dbReference type="InterPro" id="IPR018770">
    <property type="entry name" value="ChloroindolylP_hydrolase"/>
</dbReference>
<name>A0A9D0ZZY1_9FIRM</name>
<reference evidence="1" key="2">
    <citation type="journal article" date="2021" name="PeerJ">
        <title>Extensive microbial diversity within the chicken gut microbiome revealed by metagenomics and culture.</title>
        <authorList>
            <person name="Gilroy R."/>
            <person name="Ravi A."/>
            <person name="Getino M."/>
            <person name="Pursley I."/>
            <person name="Horton D.L."/>
            <person name="Alikhan N.F."/>
            <person name="Baker D."/>
            <person name="Gharbi K."/>
            <person name="Hall N."/>
            <person name="Watson M."/>
            <person name="Adriaenssens E.M."/>
            <person name="Foster-Nyarko E."/>
            <person name="Jarju S."/>
            <person name="Secka A."/>
            <person name="Antonio M."/>
            <person name="Oren A."/>
            <person name="Chaudhuri R.R."/>
            <person name="La Ragione R."/>
            <person name="Hildebrand F."/>
            <person name="Pallen M.J."/>
        </authorList>
    </citation>
    <scope>NUCLEOTIDE SEQUENCE</scope>
    <source>
        <strain evidence="1">ChiSjej3B21-11622</strain>
    </source>
</reference>
<gene>
    <name evidence="1" type="ORF">IAB26_15325</name>
</gene>
<evidence type="ECO:0000313" key="2">
    <source>
        <dbReference type="Proteomes" id="UP000886886"/>
    </source>
</evidence>
<reference evidence="1" key="1">
    <citation type="submission" date="2020-10" db="EMBL/GenBank/DDBJ databases">
        <authorList>
            <person name="Gilroy R."/>
        </authorList>
    </citation>
    <scope>NUCLEOTIDE SEQUENCE</scope>
    <source>
        <strain evidence="1">ChiSjej3B21-11622</strain>
    </source>
</reference>